<dbReference type="AlphaFoldDB" id="A0A239SR80"/>
<reference evidence="1 2" key="1">
    <citation type="submission" date="2017-06" db="EMBL/GenBank/DDBJ databases">
        <authorList>
            <consortium name="Pathogen Informatics"/>
        </authorList>
    </citation>
    <scope>NUCLEOTIDE SEQUENCE [LARGE SCALE GENOMIC DNA]</scope>
    <source>
        <strain evidence="1 2">NCTC13788</strain>
    </source>
</reference>
<protein>
    <submittedName>
        <fullName evidence="1">Tetratricopeptide repeat domain protein</fullName>
    </submittedName>
</protein>
<dbReference type="SUPFAM" id="SSF48452">
    <property type="entry name" value="TPR-like"/>
    <property type="match status" value="2"/>
</dbReference>
<keyword evidence="2" id="KW-1185">Reference proteome</keyword>
<dbReference type="OrthoDB" id="2083458at2"/>
<dbReference type="KEGG" id="smen:SAMEA4412692_0765"/>
<dbReference type="Proteomes" id="UP000215185">
    <property type="component" value="Chromosome 1"/>
</dbReference>
<proteinExistence type="predicted"/>
<evidence type="ECO:0000313" key="2">
    <source>
        <dbReference type="Proteomes" id="UP000215185"/>
    </source>
</evidence>
<evidence type="ECO:0000313" key="1">
    <source>
        <dbReference type="EMBL" id="SNU87749.1"/>
    </source>
</evidence>
<name>A0A239SR80_9STRE</name>
<dbReference type="eggNOG" id="ENOG503399Y">
    <property type="taxonomic scope" value="Bacteria"/>
</dbReference>
<dbReference type="EMBL" id="LT906439">
    <property type="protein sequence ID" value="SNU87749.1"/>
    <property type="molecule type" value="Genomic_DNA"/>
</dbReference>
<dbReference type="Gene3D" id="1.25.40.10">
    <property type="entry name" value="Tetratricopeptide repeat domain"/>
    <property type="match status" value="1"/>
</dbReference>
<gene>
    <name evidence="1" type="ORF">SAMEA4412692_00765</name>
</gene>
<dbReference type="STRING" id="1123308.GCA_000380085_00108"/>
<accession>A0A239SR80</accession>
<dbReference type="InterPro" id="IPR011990">
    <property type="entry name" value="TPR-like_helical_dom_sf"/>
</dbReference>
<organism evidence="1 2">
    <name type="scientific">Streptococcus merionis</name>
    <dbReference type="NCBI Taxonomy" id="400065"/>
    <lineage>
        <taxon>Bacteria</taxon>
        <taxon>Bacillati</taxon>
        <taxon>Bacillota</taxon>
        <taxon>Bacilli</taxon>
        <taxon>Lactobacillales</taxon>
        <taxon>Streptococcaceae</taxon>
        <taxon>Streptococcus</taxon>
    </lineage>
</organism>
<sequence length="205" mass="23248">MNQDIMQAFELMDAGYAQDALDVLDSLNGELTPDHPDYSFFQNTRGYCYCELKQFEKARQIYHDLVAVAQRMQDMDKLHVAYHQLGMTERLAGCYDKAIAAIKEEHSIIAQNFPEDALRLAVNLYEEGYLLYLMRNAEVAEKVMAQSLAYSLKTDDLVAQACAYRGMGEITGDRAYLDKAMKAFKEAGDNRGISEIEGMLAEREI</sequence>
<dbReference type="RefSeq" id="WP_018372663.1">
    <property type="nucleotide sequence ID" value="NZ_LT906439.1"/>
</dbReference>